<dbReference type="AlphaFoldDB" id="A0A565AUX8"/>
<reference evidence="1" key="1">
    <citation type="submission" date="2019-07" db="EMBL/GenBank/DDBJ databases">
        <authorList>
            <person name="Dittberner H."/>
        </authorList>
    </citation>
    <scope>NUCLEOTIDE SEQUENCE [LARGE SCALE GENOMIC DNA]</scope>
</reference>
<dbReference type="OrthoDB" id="1111946at2759"/>
<dbReference type="Proteomes" id="UP000489600">
    <property type="component" value="Unassembled WGS sequence"/>
</dbReference>
<accession>A0A565AUX8</accession>
<organism evidence="1 2">
    <name type="scientific">Arabis nemorensis</name>
    <dbReference type="NCBI Taxonomy" id="586526"/>
    <lineage>
        <taxon>Eukaryota</taxon>
        <taxon>Viridiplantae</taxon>
        <taxon>Streptophyta</taxon>
        <taxon>Embryophyta</taxon>
        <taxon>Tracheophyta</taxon>
        <taxon>Spermatophyta</taxon>
        <taxon>Magnoliopsida</taxon>
        <taxon>eudicotyledons</taxon>
        <taxon>Gunneridae</taxon>
        <taxon>Pentapetalae</taxon>
        <taxon>rosids</taxon>
        <taxon>malvids</taxon>
        <taxon>Brassicales</taxon>
        <taxon>Brassicaceae</taxon>
        <taxon>Arabideae</taxon>
        <taxon>Arabis</taxon>
    </lineage>
</organism>
<evidence type="ECO:0000313" key="2">
    <source>
        <dbReference type="Proteomes" id="UP000489600"/>
    </source>
</evidence>
<dbReference type="EMBL" id="CABITT030000001">
    <property type="protein sequence ID" value="VVA92900.1"/>
    <property type="molecule type" value="Genomic_DNA"/>
</dbReference>
<protein>
    <submittedName>
        <fullName evidence="1">Uncharacterized protein</fullName>
    </submittedName>
</protein>
<evidence type="ECO:0000313" key="1">
    <source>
        <dbReference type="EMBL" id="VVA92900.1"/>
    </source>
</evidence>
<comment type="caution">
    <text evidence="1">The sequence shown here is derived from an EMBL/GenBank/DDBJ whole genome shotgun (WGS) entry which is preliminary data.</text>
</comment>
<keyword evidence="2" id="KW-1185">Reference proteome</keyword>
<sequence>MAATRLTLERQVTVIREQLASVVEMMQRYMPQNSVANGDAIRSLTPRTGASPTGPARVQQCDLEANLEAAMNGKGRLNIDVNLGFGNEGKAMHVCTQRRR</sequence>
<name>A0A565AUX8_9BRAS</name>
<gene>
    <name evidence="1" type="ORF">ANE_LOCUS3345</name>
</gene>
<proteinExistence type="predicted"/>